<feature type="transmembrane region" description="Helical" evidence="8">
    <location>
        <begin position="463"/>
        <end position="490"/>
    </location>
</feature>
<evidence type="ECO:0000256" key="3">
    <source>
        <dbReference type="ARBA" id="ARBA00022475"/>
    </source>
</evidence>
<comment type="subcellular location">
    <subcellularLocation>
        <location evidence="1">Cell inner membrane</location>
        <topology evidence="1">Multi-pass membrane protein</topology>
    </subcellularLocation>
</comment>
<accession>A0A0H3AAT8</accession>
<evidence type="ECO:0000256" key="1">
    <source>
        <dbReference type="ARBA" id="ARBA00004429"/>
    </source>
</evidence>
<dbReference type="AlphaFoldDB" id="A0A0H3AAT8"/>
<gene>
    <name evidence="9" type="ordered locus">Dvul_2498</name>
</gene>
<dbReference type="SUPFAM" id="SSF82866">
    <property type="entry name" value="Multidrug efflux transporter AcrB transmembrane domain"/>
    <property type="match status" value="2"/>
</dbReference>
<feature type="transmembrane region" description="Helical" evidence="8">
    <location>
        <begin position="987"/>
        <end position="1013"/>
    </location>
</feature>
<evidence type="ECO:0000256" key="2">
    <source>
        <dbReference type="ARBA" id="ARBA00022448"/>
    </source>
</evidence>
<feature type="transmembrane region" description="Helical" evidence="8">
    <location>
        <begin position="12"/>
        <end position="29"/>
    </location>
</feature>
<dbReference type="Gene3D" id="1.20.1640.10">
    <property type="entry name" value="Multidrug efflux transporter AcrB transmembrane domain"/>
    <property type="match status" value="2"/>
</dbReference>
<evidence type="ECO:0000256" key="5">
    <source>
        <dbReference type="ARBA" id="ARBA00022692"/>
    </source>
</evidence>
<feature type="transmembrane region" description="Helical" evidence="8">
    <location>
        <begin position="954"/>
        <end position="975"/>
    </location>
</feature>
<dbReference type="KEGG" id="dvl:Dvul_2498"/>
<evidence type="ECO:0000256" key="6">
    <source>
        <dbReference type="ARBA" id="ARBA00022989"/>
    </source>
</evidence>
<dbReference type="SUPFAM" id="SSF82693">
    <property type="entry name" value="Multidrug efflux transporter AcrB pore domain, PN1, PN2, PC1 and PC2 subdomains"/>
    <property type="match status" value="4"/>
</dbReference>
<keyword evidence="4" id="KW-0997">Cell inner membrane</keyword>
<evidence type="ECO:0000256" key="8">
    <source>
        <dbReference type="SAM" id="Phobius"/>
    </source>
</evidence>
<dbReference type="HOGENOM" id="CLU_002755_1_2_7"/>
<dbReference type="PANTHER" id="PTHR32063">
    <property type="match status" value="1"/>
</dbReference>
<dbReference type="Gene3D" id="3.30.70.1430">
    <property type="entry name" value="Multidrug efflux transporter AcrB pore domain"/>
    <property type="match status" value="2"/>
</dbReference>
<dbReference type="PRINTS" id="PR00702">
    <property type="entry name" value="ACRIFLAVINRP"/>
</dbReference>
<keyword evidence="7 8" id="KW-0472">Membrane</keyword>
<dbReference type="Gene3D" id="3.30.70.1320">
    <property type="entry name" value="Multidrug efflux transporter AcrB pore domain like"/>
    <property type="match status" value="1"/>
</dbReference>
<keyword evidence="6 8" id="KW-1133">Transmembrane helix</keyword>
<feature type="transmembrane region" description="Helical" evidence="8">
    <location>
        <begin position="883"/>
        <end position="903"/>
    </location>
</feature>
<dbReference type="PANTHER" id="PTHR32063:SF21">
    <property type="entry name" value="MULTIDRUG RESISTANCE PROTEIN MDTB"/>
    <property type="match status" value="1"/>
</dbReference>
<dbReference type="FunFam" id="3.30.70.1430:FF:000001">
    <property type="entry name" value="Efflux pump membrane transporter"/>
    <property type="match status" value="1"/>
</dbReference>
<protein>
    <submittedName>
        <fullName evidence="9">Acriflavin resistance protein</fullName>
    </submittedName>
</protein>
<dbReference type="FunFam" id="1.20.1640.10:FF:000001">
    <property type="entry name" value="Efflux pump membrane transporter"/>
    <property type="match status" value="1"/>
</dbReference>
<dbReference type="InterPro" id="IPR027463">
    <property type="entry name" value="AcrB_DN_DC_subdom"/>
</dbReference>
<feature type="transmembrane region" description="Helical" evidence="8">
    <location>
        <begin position="360"/>
        <end position="381"/>
    </location>
</feature>
<keyword evidence="3" id="KW-1003">Cell membrane</keyword>
<evidence type="ECO:0000256" key="7">
    <source>
        <dbReference type="ARBA" id="ARBA00023136"/>
    </source>
</evidence>
<evidence type="ECO:0000313" key="10">
    <source>
        <dbReference type="Proteomes" id="UP000009173"/>
    </source>
</evidence>
<dbReference type="InterPro" id="IPR001036">
    <property type="entry name" value="Acrflvin-R"/>
</dbReference>
<feature type="transmembrane region" description="Helical" evidence="8">
    <location>
        <begin position="431"/>
        <end position="451"/>
    </location>
</feature>
<feature type="transmembrane region" description="Helical" evidence="8">
    <location>
        <begin position="856"/>
        <end position="876"/>
    </location>
</feature>
<dbReference type="Proteomes" id="UP000009173">
    <property type="component" value="Chromosome"/>
</dbReference>
<name>A0A0H3AAT8_NITV4</name>
<dbReference type="SUPFAM" id="SSF82714">
    <property type="entry name" value="Multidrug efflux transporter AcrB TolC docking domain, DN and DC subdomains"/>
    <property type="match status" value="2"/>
</dbReference>
<dbReference type="Gene3D" id="3.30.70.1440">
    <property type="entry name" value="Multidrug efflux transporter AcrB pore domain"/>
    <property type="match status" value="1"/>
</dbReference>
<dbReference type="EMBL" id="CP000527">
    <property type="protein sequence ID" value="ABM29514.1"/>
    <property type="molecule type" value="Genomic_DNA"/>
</dbReference>
<keyword evidence="5 8" id="KW-0812">Transmembrane</keyword>
<evidence type="ECO:0000256" key="4">
    <source>
        <dbReference type="ARBA" id="ARBA00022519"/>
    </source>
</evidence>
<evidence type="ECO:0000313" key="9">
    <source>
        <dbReference type="EMBL" id="ABM29514.1"/>
    </source>
</evidence>
<dbReference type="Pfam" id="PF00873">
    <property type="entry name" value="ACR_tran"/>
    <property type="match status" value="1"/>
</dbReference>
<feature type="transmembrane region" description="Helical" evidence="8">
    <location>
        <begin position="336"/>
        <end position="353"/>
    </location>
</feature>
<feature type="transmembrane region" description="Helical" evidence="8">
    <location>
        <begin position="909"/>
        <end position="934"/>
    </location>
</feature>
<organism evidence="9 10">
    <name type="scientific">Nitratidesulfovibrio vulgaris (strain DP4)</name>
    <name type="common">Desulfovibrio vulgaris</name>
    <dbReference type="NCBI Taxonomy" id="391774"/>
    <lineage>
        <taxon>Bacteria</taxon>
        <taxon>Pseudomonadati</taxon>
        <taxon>Thermodesulfobacteriota</taxon>
        <taxon>Desulfovibrionia</taxon>
        <taxon>Desulfovibrionales</taxon>
        <taxon>Desulfovibrionaceae</taxon>
        <taxon>Nitratidesulfovibrio</taxon>
    </lineage>
</organism>
<keyword evidence="2" id="KW-0813">Transport</keyword>
<dbReference type="Gene3D" id="3.30.2090.10">
    <property type="entry name" value="Multidrug efflux transporter AcrB TolC docking domain, DN and DC subdomains"/>
    <property type="match status" value="2"/>
</dbReference>
<dbReference type="GO" id="GO:0005886">
    <property type="term" value="C:plasma membrane"/>
    <property type="evidence" value="ECO:0007669"/>
    <property type="project" value="UniProtKB-SubCell"/>
</dbReference>
<proteinExistence type="predicted"/>
<feature type="transmembrane region" description="Helical" evidence="8">
    <location>
        <begin position="530"/>
        <end position="549"/>
    </location>
</feature>
<dbReference type="RefSeq" id="WP_011792893.1">
    <property type="nucleotide sequence ID" value="NC_008751.1"/>
</dbReference>
<sequence length="1041" mass="112625">MNVTEFFIRRPVTTTLVMLGLLFFGVMGYRQLPVSDLPNVDFPTIQVRAQLPGADPETMASSVAAPLERQFATIAGIDSMSSTNTQGNTRITIQFNLSRDIDAAAQDVQAAISTAQRKLPSDLTTPPSYQKVNPADQPILFLALTSPTLPLSKVNEYAETRIGQTISMVSGVAQVNVYGAKKYAVRVQVDPRRLKALGLGIDEVSAAVDKANSNLPTGTLQGEHTASIIKASGQLYDAAAYRPVVVAYRNGAPVRLEELGRVVDSVEQDRILNWFNDERGIVLAVQRQPGTNTVEVVESIKRLLPEFERQLPAAVKLNILFDRSESIKASVAEVKFTLVLTVCLVVLVIFLFLRSLSATVIPSLALPMSVVVTFAAMHMMGFSLDNLSLMALTLAVGFVVDDAIVMLENIVRHMEMGKTPLRAALDGAREIGFTIISMTVSLAAVFIPVLFMGGIVGRLFHEFAVVITVAILLSGFVSLSLTPMLCALFLKPHVGQKRHGRVYNALETFFETLHRGYERSLRFTMRHHRMTFGLSMVVLGVTVWLFAAMPKGFLPSEDTGQISGFTEADQSVSFGQMVKLQKTLHPIIAADPGVDSFSSTVGAGGPNVGGNSGRFFIRLKDFDERDEHVDTIINRLRAKLSGFPGINVFLVNPPSINVGGRASKSLYQYTLQGPDTAELYKAGTELEAVLRELPQLRDVTSDLQIRNPEVRVDIDRDKAAALGLSVHQVEDALQSAYGTRQVSTILAPDNDYQVILELLPEYQRDASSMSLLNVRSASGRLVPLDTIATLRPSVGPLAVNHSGQFPSVTLSFNLRPGVSLSEAVQAVEGIAGQYLPPTATGTFQGTAQAFQSSMQGMAMLLFMAVVVIYIVLGVLYESFIHPLTILSGLPSAGLGALVTLFIFGIDLNLYAFVGIIMLIGIVKKNAIMMIDFAVEAERKNGASPYEAILQGCLIRFRPIMMTTMAALMGTLPIAVGWGPGAEARQPLGLAVVGGLLVSQLLTLYITPVYYTYLDALSRRIKRRMGRVAQDAEAVASGGGGA</sequence>
<reference evidence="10" key="1">
    <citation type="journal article" date="2009" name="Environ. Microbiol.">
        <title>Contribution of mobile genetic elements to Desulfovibrio vulgaris genome plasticity.</title>
        <authorList>
            <person name="Walker C.B."/>
            <person name="Stolyar S."/>
            <person name="Chivian D."/>
            <person name="Pinel N."/>
            <person name="Gabster J.A."/>
            <person name="Dehal P.S."/>
            <person name="He Z."/>
            <person name="Yang Z.K."/>
            <person name="Yen H.C."/>
            <person name="Zhou J."/>
            <person name="Wall J.D."/>
            <person name="Hazen T.C."/>
            <person name="Arkin A.P."/>
            <person name="Stahl D.A."/>
        </authorList>
    </citation>
    <scope>NUCLEOTIDE SEQUENCE [LARGE SCALE GENOMIC DNA]</scope>
    <source>
        <strain evidence="10">DP4</strain>
    </source>
</reference>
<dbReference type="GO" id="GO:0042910">
    <property type="term" value="F:xenobiotic transmembrane transporter activity"/>
    <property type="evidence" value="ECO:0007669"/>
    <property type="project" value="TreeGrafter"/>
</dbReference>
<feature type="transmembrane region" description="Helical" evidence="8">
    <location>
        <begin position="387"/>
        <end position="411"/>
    </location>
</feature>